<feature type="region of interest" description="Disordered" evidence="5">
    <location>
        <begin position="1"/>
        <end position="42"/>
    </location>
</feature>
<dbReference type="PANTHER" id="PTHR47424:SF3">
    <property type="entry name" value="REGULATORY PROTEIN GAL4"/>
    <property type="match status" value="1"/>
</dbReference>
<organism evidence="6 7">
    <name type="scientific">Staphylotrichum tortipilum</name>
    <dbReference type="NCBI Taxonomy" id="2831512"/>
    <lineage>
        <taxon>Eukaryota</taxon>
        <taxon>Fungi</taxon>
        <taxon>Dikarya</taxon>
        <taxon>Ascomycota</taxon>
        <taxon>Pezizomycotina</taxon>
        <taxon>Sordariomycetes</taxon>
        <taxon>Sordariomycetidae</taxon>
        <taxon>Sordariales</taxon>
        <taxon>Chaetomiaceae</taxon>
        <taxon>Staphylotrichum</taxon>
    </lineage>
</organism>
<protein>
    <recommendedName>
        <fullName evidence="8">Transcription factor domain-containing protein</fullName>
    </recommendedName>
</protein>
<sequence>MVASALGKRLRQLEDTTDASSPAAKYRRAESGSELSAHHDENPRSLRLDELTSFCDYVVPANALRRDRYLSEAVADRHLNNFFRTTHVLLPILDPAVFRGRYSTLRKLFGDRRLVLPTPDGPGRPQFVCLLYSVLALGALYEDGHEDSSSWASWYFAEAQDMLGHLLDATNLQSVQAAVFLEARRTWWVIYIQDVELSLDSGRPMSVSARSSQVNFIDYPVERSFPRDGTISDYPAQVPFIRYLADLARLTRKILKLAHSGDGDEPAISRLEGREALRQELDCWRSALPSYLSIDDRGGEDTVPRQQSSLRIHYNLSLIILLRSSVTGPAATEHDDAATHSPGQSLTSLHRAKCLDAARDMISHIHQCFELEPALRRWSYYCFYCLQATLVLLPKVADDYTTASHDRPNGVNDTPAPPPPAALDPTNNTDSAAAAADSTACRLAVEIFAQIRLKASQRCADLVRQFLEKWTAVRPRDDRRSNPLLEQHHARTAHPAHLPPRPQPPSPTHSGTASPGVLSLDGLQAELYGALYGTAAGAETPGLVLSGGVGGGTG</sequence>
<reference evidence="6" key="1">
    <citation type="journal article" date="2023" name="Mol. Phylogenet. Evol.">
        <title>Genome-scale phylogeny and comparative genomics of the fungal order Sordariales.</title>
        <authorList>
            <person name="Hensen N."/>
            <person name="Bonometti L."/>
            <person name="Westerberg I."/>
            <person name="Brannstrom I.O."/>
            <person name="Guillou S."/>
            <person name="Cros-Aarteil S."/>
            <person name="Calhoun S."/>
            <person name="Haridas S."/>
            <person name="Kuo A."/>
            <person name="Mondo S."/>
            <person name="Pangilinan J."/>
            <person name="Riley R."/>
            <person name="LaButti K."/>
            <person name="Andreopoulos B."/>
            <person name="Lipzen A."/>
            <person name="Chen C."/>
            <person name="Yan M."/>
            <person name="Daum C."/>
            <person name="Ng V."/>
            <person name="Clum A."/>
            <person name="Steindorff A."/>
            <person name="Ohm R.A."/>
            <person name="Martin F."/>
            <person name="Silar P."/>
            <person name="Natvig D.O."/>
            <person name="Lalanne C."/>
            <person name="Gautier V."/>
            <person name="Ament-Velasquez S.L."/>
            <person name="Kruys A."/>
            <person name="Hutchinson M.I."/>
            <person name="Powell A.J."/>
            <person name="Barry K."/>
            <person name="Miller A.N."/>
            <person name="Grigoriev I.V."/>
            <person name="Debuchy R."/>
            <person name="Gladieux P."/>
            <person name="Hiltunen Thoren M."/>
            <person name="Johannesson H."/>
        </authorList>
    </citation>
    <scope>NUCLEOTIDE SEQUENCE</scope>
    <source>
        <strain evidence="6">CBS 103.79</strain>
    </source>
</reference>
<dbReference type="AlphaFoldDB" id="A0AAN6MFX3"/>
<dbReference type="GO" id="GO:0000435">
    <property type="term" value="P:positive regulation of transcription from RNA polymerase II promoter by galactose"/>
    <property type="evidence" value="ECO:0007669"/>
    <property type="project" value="TreeGrafter"/>
</dbReference>
<dbReference type="GO" id="GO:0000981">
    <property type="term" value="F:DNA-binding transcription factor activity, RNA polymerase II-specific"/>
    <property type="evidence" value="ECO:0007669"/>
    <property type="project" value="TreeGrafter"/>
</dbReference>
<feature type="region of interest" description="Disordered" evidence="5">
    <location>
        <begin position="404"/>
        <end position="431"/>
    </location>
</feature>
<comment type="caution">
    <text evidence="6">The sequence shown here is derived from an EMBL/GenBank/DDBJ whole genome shotgun (WGS) entry which is preliminary data.</text>
</comment>
<evidence type="ECO:0000313" key="6">
    <source>
        <dbReference type="EMBL" id="KAK3900157.1"/>
    </source>
</evidence>
<dbReference type="PANTHER" id="PTHR47424">
    <property type="entry name" value="REGULATORY PROTEIN GAL4"/>
    <property type="match status" value="1"/>
</dbReference>
<dbReference type="EMBL" id="MU855700">
    <property type="protein sequence ID" value="KAK3900157.1"/>
    <property type="molecule type" value="Genomic_DNA"/>
</dbReference>
<evidence type="ECO:0000256" key="3">
    <source>
        <dbReference type="ARBA" id="ARBA00023163"/>
    </source>
</evidence>
<dbReference type="CDD" id="cd12148">
    <property type="entry name" value="fungal_TF_MHR"/>
    <property type="match status" value="1"/>
</dbReference>
<keyword evidence="4" id="KW-0539">Nucleus</keyword>
<evidence type="ECO:0000256" key="5">
    <source>
        <dbReference type="SAM" id="MobiDB-lite"/>
    </source>
</evidence>
<keyword evidence="1" id="KW-0805">Transcription regulation</keyword>
<evidence type="ECO:0000313" key="7">
    <source>
        <dbReference type="Proteomes" id="UP001303889"/>
    </source>
</evidence>
<keyword evidence="2" id="KW-0238">DNA-binding</keyword>
<dbReference type="GO" id="GO:0000978">
    <property type="term" value="F:RNA polymerase II cis-regulatory region sequence-specific DNA binding"/>
    <property type="evidence" value="ECO:0007669"/>
    <property type="project" value="TreeGrafter"/>
</dbReference>
<evidence type="ECO:0008006" key="8">
    <source>
        <dbReference type="Google" id="ProtNLM"/>
    </source>
</evidence>
<feature type="region of interest" description="Disordered" evidence="5">
    <location>
        <begin position="491"/>
        <end position="517"/>
    </location>
</feature>
<evidence type="ECO:0000256" key="1">
    <source>
        <dbReference type="ARBA" id="ARBA00023015"/>
    </source>
</evidence>
<keyword evidence="7" id="KW-1185">Reference proteome</keyword>
<evidence type="ECO:0000256" key="2">
    <source>
        <dbReference type="ARBA" id="ARBA00023125"/>
    </source>
</evidence>
<feature type="compositionally biased region" description="Basic and acidic residues" evidence="5">
    <location>
        <begin position="27"/>
        <end position="42"/>
    </location>
</feature>
<reference evidence="6" key="2">
    <citation type="submission" date="2023-05" db="EMBL/GenBank/DDBJ databases">
        <authorList>
            <consortium name="Lawrence Berkeley National Laboratory"/>
            <person name="Steindorff A."/>
            <person name="Hensen N."/>
            <person name="Bonometti L."/>
            <person name="Westerberg I."/>
            <person name="Brannstrom I.O."/>
            <person name="Guillou S."/>
            <person name="Cros-Aarteil S."/>
            <person name="Calhoun S."/>
            <person name="Haridas S."/>
            <person name="Kuo A."/>
            <person name="Mondo S."/>
            <person name="Pangilinan J."/>
            <person name="Riley R."/>
            <person name="Labutti K."/>
            <person name="Andreopoulos B."/>
            <person name="Lipzen A."/>
            <person name="Chen C."/>
            <person name="Yanf M."/>
            <person name="Daum C."/>
            <person name="Ng V."/>
            <person name="Clum A."/>
            <person name="Ohm R."/>
            <person name="Martin F."/>
            <person name="Silar P."/>
            <person name="Natvig D."/>
            <person name="Lalanne C."/>
            <person name="Gautier V."/>
            <person name="Ament-Velasquez S.L."/>
            <person name="Kruys A."/>
            <person name="Hutchinson M.I."/>
            <person name="Powell A.J."/>
            <person name="Barry K."/>
            <person name="Miller A.N."/>
            <person name="Grigoriev I.V."/>
            <person name="Debuchy R."/>
            <person name="Gladieux P."/>
            <person name="Thoren M.H."/>
            <person name="Johannesson H."/>
        </authorList>
    </citation>
    <scope>NUCLEOTIDE SEQUENCE</scope>
    <source>
        <strain evidence="6">CBS 103.79</strain>
    </source>
</reference>
<dbReference type="Proteomes" id="UP001303889">
    <property type="component" value="Unassembled WGS sequence"/>
</dbReference>
<name>A0AAN6MFX3_9PEZI</name>
<dbReference type="InterPro" id="IPR051127">
    <property type="entry name" value="Fungal_SecMet_Regulators"/>
</dbReference>
<accession>A0AAN6MFX3</accession>
<feature type="compositionally biased region" description="Pro residues" evidence="5">
    <location>
        <begin position="497"/>
        <end position="507"/>
    </location>
</feature>
<evidence type="ECO:0000256" key="4">
    <source>
        <dbReference type="ARBA" id="ARBA00023242"/>
    </source>
</evidence>
<proteinExistence type="predicted"/>
<keyword evidence="3" id="KW-0804">Transcription</keyword>
<gene>
    <name evidence="6" type="ORF">C8A05DRAFT_36205</name>
</gene>
<dbReference type="GO" id="GO:0005634">
    <property type="term" value="C:nucleus"/>
    <property type="evidence" value="ECO:0007669"/>
    <property type="project" value="TreeGrafter"/>
</dbReference>